<keyword evidence="5 9" id="KW-0028">Amino-acid biosynthesis</keyword>
<feature type="binding site" evidence="9">
    <location>
        <begin position="211"/>
        <end position="212"/>
    </location>
    <ligand>
        <name>substrate</name>
    </ligand>
</feature>
<dbReference type="AlphaFoldDB" id="A0A8A0RQK3"/>
<dbReference type="RefSeq" id="WP_206707145.1">
    <property type="nucleotide sequence ID" value="NZ_CP059066.1"/>
</dbReference>
<dbReference type="EMBL" id="CP059066">
    <property type="protein sequence ID" value="QSQ09809.1"/>
    <property type="molecule type" value="Genomic_DNA"/>
</dbReference>
<dbReference type="PANTHER" id="PTHR31689">
    <property type="entry name" value="DIAMINOPIMELATE EPIMERASE, CHLOROPLASTIC"/>
    <property type="match status" value="1"/>
</dbReference>
<evidence type="ECO:0000313" key="12">
    <source>
        <dbReference type="Proteomes" id="UP000662904"/>
    </source>
</evidence>
<dbReference type="EC" id="5.1.1.7" evidence="3 9"/>
<dbReference type="Gene3D" id="3.10.310.10">
    <property type="entry name" value="Diaminopimelate Epimerase, Chain A, domain 1"/>
    <property type="match status" value="2"/>
</dbReference>
<feature type="active site" evidence="10">
    <location>
        <position position="71"/>
    </location>
</feature>
<evidence type="ECO:0000313" key="11">
    <source>
        <dbReference type="EMBL" id="QSQ09809.1"/>
    </source>
</evidence>
<dbReference type="Proteomes" id="UP000662904">
    <property type="component" value="Chromosome"/>
</dbReference>
<dbReference type="KEGG" id="kme:H0A61_02190"/>
<feature type="binding site" evidence="9">
    <location>
        <position position="11"/>
    </location>
    <ligand>
        <name>substrate</name>
    </ligand>
</feature>
<comment type="similarity">
    <text evidence="2 9">Belongs to the diaminopimelate epimerase family.</text>
</comment>
<evidence type="ECO:0000256" key="8">
    <source>
        <dbReference type="ARBA" id="ARBA00051712"/>
    </source>
</evidence>
<feature type="site" description="Could be important to modulate the pK values of the two catalytic cysteine residues" evidence="9">
    <location>
        <position position="211"/>
    </location>
</feature>
<dbReference type="FunFam" id="3.10.310.10:FF:000001">
    <property type="entry name" value="Diaminopimelate epimerase"/>
    <property type="match status" value="1"/>
</dbReference>
<feature type="binding site" evidence="9">
    <location>
        <position position="62"/>
    </location>
    <ligand>
        <name>substrate</name>
    </ligand>
</feature>
<evidence type="ECO:0000256" key="7">
    <source>
        <dbReference type="ARBA" id="ARBA00023235"/>
    </source>
</evidence>
<evidence type="ECO:0000256" key="2">
    <source>
        <dbReference type="ARBA" id="ARBA00010219"/>
    </source>
</evidence>
<dbReference type="PANTHER" id="PTHR31689:SF0">
    <property type="entry name" value="DIAMINOPIMELATE EPIMERASE"/>
    <property type="match status" value="1"/>
</dbReference>
<protein>
    <recommendedName>
        <fullName evidence="3 9">Diaminopimelate epimerase</fullName>
        <shortName evidence="9">DAP epimerase</shortName>
        <ecNumber evidence="3 9">5.1.1.7</ecNumber>
    </recommendedName>
    <alternativeName>
        <fullName evidence="9">PLP-independent amino acid racemase</fullName>
    </alternativeName>
</protein>
<dbReference type="InterPro" id="IPR018510">
    <property type="entry name" value="DAP_epimerase_AS"/>
</dbReference>
<organism evidence="11 12">
    <name type="scientific">Koleobacter methoxysyntrophicus</name>
    <dbReference type="NCBI Taxonomy" id="2751313"/>
    <lineage>
        <taxon>Bacteria</taxon>
        <taxon>Bacillati</taxon>
        <taxon>Bacillota</taxon>
        <taxon>Clostridia</taxon>
        <taxon>Koleobacterales</taxon>
        <taxon>Koleobacteraceae</taxon>
        <taxon>Koleobacter</taxon>
    </lineage>
</organism>
<dbReference type="InterPro" id="IPR001653">
    <property type="entry name" value="DAP_epimerase_DapF"/>
</dbReference>
<evidence type="ECO:0000256" key="4">
    <source>
        <dbReference type="ARBA" id="ARBA00022490"/>
    </source>
</evidence>
<dbReference type="GO" id="GO:0005829">
    <property type="term" value="C:cytosol"/>
    <property type="evidence" value="ECO:0007669"/>
    <property type="project" value="TreeGrafter"/>
</dbReference>
<feature type="binding site" evidence="9">
    <location>
        <begin position="221"/>
        <end position="222"/>
    </location>
    <ligand>
        <name>substrate</name>
    </ligand>
</feature>
<keyword evidence="6 9" id="KW-0457">Lysine biosynthesis</keyword>
<feature type="binding site" evidence="9">
    <location>
        <begin position="72"/>
        <end position="73"/>
    </location>
    <ligand>
        <name>substrate</name>
    </ligand>
</feature>
<feature type="active site" description="Proton donor" evidence="9">
    <location>
        <position position="71"/>
    </location>
</feature>
<comment type="subunit">
    <text evidence="9">Homodimer.</text>
</comment>
<feature type="active site" description="Proton acceptor" evidence="9">
    <location>
        <position position="220"/>
    </location>
</feature>
<gene>
    <name evidence="11" type="primary">dapF_2</name>
    <name evidence="9" type="synonym">dapF</name>
    <name evidence="11" type="ORF">H0A61_02190</name>
</gene>
<dbReference type="SUPFAM" id="SSF54506">
    <property type="entry name" value="Diaminopimelate epimerase-like"/>
    <property type="match status" value="2"/>
</dbReference>
<feature type="binding site" evidence="9">
    <location>
        <position position="193"/>
    </location>
    <ligand>
        <name>substrate</name>
    </ligand>
</feature>
<accession>A0A8A0RQK3</accession>
<proteinExistence type="inferred from homology"/>
<keyword evidence="7 9" id="KW-0413">Isomerase</keyword>
<dbReference type="GO" id="GO:0008837">
    <property type="term" value="F:diaminopimelate epimerase activity"/>
    <property type="evidence" value="ECO:0007669"/>
    <property type="project" value="UniProtKB-UniRule"/>
</dbReference>
<feature type="site" description="Could be important to modulate the pK values of the two catalytic cysteine residues" evidence="9">
    <location>
        <position position="162"/>
    </location>
</feature>
<comment type="caution">
    <text evidence="9">Lacks conserved residue(s) required for the propagation of feature annotation.</text>
</comment>
<feature type="binding site" evidence="9">
    <location>
        <position position="160"/>
    </location>
    <ligand>
        <name>substrate</name>
    </ligand>
</feature>
<evidence type="ECO:0000256" key="9">
    <source>
        <dbReference type="HAMAP-Rule" id="MF_00197"/>
    </source>
</evidence>
<dbReference type="FunFam" id="3.10.310.10:FF:000004">
    <property type="entry name" value="Diaminopimelate epimerase"/>
    <property type="match status" value="1"/>
</dbReference>
<dbReference type="GO" id="GO:0009089">
    <property type="term" value="P:lysine biosynthetic process via diaminopimelate"/>
    <property type="evidence" value="ECO:0007669"/>
    <property type="project" value="UniProtKB-UniRule"/>
</dbReference>
<dbReference type="HAMAP" id="MF_00197">
    <property type="entry name" value="DAP_epimerase"/>
    <property type="match status" value="1"/>
</dbReference>
<evidence type="ECO:0000256" key="6">
    <source>
        <dbReference type="ARBA" id="ARBA00023154"/>
    </source>
</evidence>
<dbReference type="Pfam" id="PF01678">
    <property type="entry name" value="DAP_epimerase"/>
    <property type="match status" value="2"/>
</dbReference>
<evidence type="ECO:0000256" key="1">
    <source>
        <dbReference type="ARBA" id="ARBA00005196"/>
    </source>
</evidence>
<keyword evidence="4 9" id="KW-0963">Cytoplasm</keyword>
<name>A0A8A0RQK3_9FIRM</name>
<evidence type="ECO:0000256" key="10">
    <source>
        <dbReference type="PROSITE-ProRule" id="PRU10125"/>
    </source>
</evidence>
<keyword evidence="12" id="KW-1185">Reference proteome</keyword>
<evidence type="ECO:0000256" key="5">
    <source>
        <dbReference type="ARBA" id="ARBA00022605"/>
    </source>
</evidence>
<dbReference type="UniPathway" id="UPA00034">
    <property type="reaction ID" value="UER00025"/>
</dbReference>
<comment type="subcellular location">
    <subcellularLocation>
        <location evidence="9">Cytoplasm</location>
    </subcellularLocation>
</comment>
<comment type="catalytic activity">
    <reaction evidence="8 9">
        <text>(2S,6S)-2,6-diaminopimelate = meso-2,6-diaminopimelate</text>
        <dbReference type="Rhea" id="RHEA:15393"/>
        <dbReference type="ChEBI" id="CHEBI:57609"/>
        <dbReference type="ChEBI" id="CHEBI:57791"/>
        <dbReference type="EC" id="5.1.1.7"/>
    </reaction>
</comment>
<dbReference type="NCBIfam" id="TIGR00652">
    <property type="entry name" value="DapF"/>
    <property type="match status" value="1"/>
</dbReference>
<sequence length="276" mass="30632">MKFTKMQGTGNDFIVIDCMERENKDLKQLAPKLCNRHFGIGADGIIMILPSASEDIKMRIINSDGSEAEMCGNGIRCFAKYIYTRGIINKEKIRVETLAGTIVPEIIFKNGKPDMVKVDMGEPRLKRSDIPMEGPEGEVINEPLYLDGIEYRITCVSMGNPHCVIFIDDINAIPIKEIGPGIENHKLFPQKTNVEFIQVLNQGEIKMKVWERGAGETLACGTGACASGVASYLNKKTGRRIIVHLPGGDLLVEWMDDNHIYMTGPAEEVFTGEIIL</sequence>
<dbReference type="PROSITE" id="PS01326">
    <property type="entry name" value="DAP_EPIMERASE"/>
    <property type="match status" value="1"/>
</dbReference>
<comment type="function">
    <text evidence="9">Catalyzes the stereoinversion of LL-2,6-diaminopimelate (L,L-DAP) to meso-diaminopimelate (meso-DAP), a precursor of L-lysine and an essential component of the bacterial peptidoglycan.</text>
</comment>
<reference evidence="11" key="1">
    <citation type="submission" date="2020-07" db="EMBL/GenBank/DDBJ databases">
        <title>Koleobacter methoxysyntrophicus gen. nov., sp. nov., a novel anaerobic bacterium isolated from deep subsurface oil field and proposal of Koleobacterales ord. nov. in the phylum Firmicutes.</title>
        <authorList>
            <person name="Sakamoto S."/>
            <person name="Tamaki H."/>
        </authorList>
    </citation>
    <scope>NUCLEOTIDE SEQUENCE</scope>
    <source>
        <strain evidence="11">NRmbB1</strain>
    </source>
</reference>
<evidence type="ECO:0000256" key="3">
    <source>
        <dbReference type="ARBA" id="ARBA00013080"/>
    </source>
</evidence>
<comment type="pathway">
    <text evidence="1 9">Amino-acid biosynthesis; L-lysine biosynthesis via DAP pathway; DL-2,6-diaminopimelate from LL-2,6-diaminopimelate: step 1/1.</text>
</comment>